<reference evidence="3" key="1">
    <citation type="submission" date="2013-01" db="EMBL/GenBank/DDBJ databases">
        <title>Draft Genome Sequence of a Mulberry Tree, Morus notabilis C.K. Schneid.</title>
        <authorList>
            <person name="He N."/>
            <person name="Zhao S."/>
        </authorList>
    </citation>
    <scope>NUCLEOTIDE SEQUENCE</scope>
</reference>
<organism evidence="2 3">
    <name type="scientific">Morus notabilis</name>
    <dbReference type="NCBI Taxonomy" id="981085"/>
    <lineage>
        <taxon>Eukaryota</taxon>
        <taxon>Viridiplantae</taxon>
        <taxon>Streptophyta</taxon>
        <taxon>Embryophyta</taxon>
        <taxon>Tracheophyta</taxon>
        <taxon>Spermatophyta</taxon>
        <taxon>Magnoliopsida</taxon>
        <taxon>eudicotyledons</taxon>
        <taxon>Gunneridae</taxon>
        <taxon>Pentapetalae</taxon>
        <taxon>rosids</taxon>
        <taxon>fabids</taxon>
        <taxon>Rosales</taxon>
        <taxon>Moraceae</taxon>
        <taxon>Moreae</taxon>
        <taxon>Morus</taxon>
    </lineage>
</organism>
<dbReference type="EMBL" id="KE345260">
    <property type="protein sequence ID" value="EXB97160.1"/>
    <property type="molecule type" value="Genomic_DNA"/>
</dbReference>
<dbReference type="AlphaFoldDB" id="W9RUY5"/>
<keyword evidence="3" id="KW-1185">Reference proteome</keyword>
<gene>
    <name evidence="2" type="ORF">L484_008650</name>
</gene>
<feature type="compositionally biased region" description="Basic and acidic residues" evidence="1">
    <location>
        <begin position="56"/>
        <end position="67"/>
    </location>
</feature>
<evidence type="ECO:0000313" key="2">
    <source>
        <dbReference type="EMBL" id="EXB97160.1"/>
    </source>
</evidence>
<name>W9RUY5_9ROSA</name>
<accession>W9RUY5</accession>
<evidence type="ECO:0000256" key="1">
    <source>
        <dbReference type="SAM" id="MobiDB-lite"/>
    </source>
</evidence>
<sequence length="67" mass="7589">MRSARLLLIYAQWEASREGSFVRDLLFGVISALHLGIDNVIPIPEWKNTRPGHPTSSDKERESDHCA</sequence>
<feature type="region of interest" description="Disordered" evidence="1">
    <location>
        <begin position="45"/>
        <end position="67"/>
    </location>
</feature>
<evidence type="ECO:0000313" key="3">
    <source>
        <dbReference type="Proteomes" id="UP000030645"/>
    </source>
</evidence>
<dbReference type="Proteomes" id="UP000030645">
    <property type="component" value="Unassembled WGS sequence"/>
</dbReference>
<proteinExistence type="predicted"/>
<protein>
    <submittedName>
        <fullName evidence="2">Uncharacterized protein</fullName>
    </submittedName>
</protein>